<dbReference type="Proteomes" id="UP000476030">
    <property type="component" value="Unassembled WGS sequence"/>
</dbReference>
<keyword evidence="4" id="KW-1185">Reference proteome</keyword>
<comment type="similarity">
    <text evidence="1 2">Belongs to the enoyl-CoA hydratase/isomerase family.</text>
</comment>
<dbReference type="SUPFAM" id="SSF52096">
    <property type="entry name" value="ClpP/crotonase"/>
    <property type="match status" value="1"/>
</dbReference>
<dbReference type="CDD" id="cd06558">
    <property type="entry name" value="crotonase-like"/>
    <property type="match status" value="1"/>
</dbReference>
<dbReference type="RefSeq" id="WP_161315129.1">
    <property type="nucleotide sequence ID" value="NZ_WTUW01000002.1"/>
</dbReference>
<dbReference type="PANTHER" id="PTHR43802:SF1">
    <property type="entry name" value="IP11341P-RELATED"/>
    <property type="match status" value="1"/>
</dbReference>
<protein>
    <submittedName>
        <fullName evidence="3">Crotonase/enoyl-CoA hydratase family protein</fullName>
    </submittedName>
</protein>
<dbReference type="Gene3D" id="1.10.287.2460">
    <property type="match status" value="1"/>
</dbReference>
<evidence type="ECO:0000313" key="4">
    <source>
        <dbReference type="Proteomes" id="UP000476030"/>
    </source>
</evidence>
<reference evidence="3 4" key="1">
    <citation type="submission" date="2019-12" db="EMBL/GenBank/DDBJ databases">
        <title>Snethiella sp. nov. sp. isolated from sea sand.</title>
        <authorList>
            <person name="Kim J."/>
            <person name="Jeong S.E."/>
            <person name="Jung H.S."/>
            <person name="Jeon C.O."/>
        </authorList>
    </citation>
    <scope>NUCLEOTIDE SEQUENCE [LARGE SCALE GENOMIC DNA]</scope>
    <source>
        <strain evidence="3 4">DP05</strain>
    </source>
</reference>
<sequence length="257" mass="27266">MTKEPKIITETNGPVTTIIINRPEVRNALDQETSDLLAQAFQAFDAYDSQRVAVVTGAGGAFCAGADLKETATRVDYKAWAGHPEGPFHAPLSKPVIAAVAGHACAGGMGLALFCDIRIAEDTAVFGIFCRRWGVPMSDGTTVRLPRVIGQGRALDMMLTGRPVPAEEALSMGLVTRVVPTGTARAAAEELALQIAGFPQIAMLSDRESVYAQEGKTDAEAIHFEMVAAEEAKQKEAQLGAARFASGEGRHGQFKKP</sequence>
<name>A0A6L8W7R7_9PROT</name>
<dbReference type="InterPro" id="IPR018376">
    <property type="entry name" value="Enoyl-CoA_hyd/isom_CS"/>
</dbReference>
<dbReference type="InterPro" id="IPR029045">
    <property type="entry name" value="ClpP/crotonase-like_dom_sf"/>
</dbReference>
<dbReference type="Gene3D" id="3.90.226.10">
    <property type="entry name" value="2-enoyl-CoA Hydratase, Chain A, domain 1"/>
    <property type="match status" value="1"/>
</dbReference>
<organism evidence="3 4">
    <name type="scientific">Sneathiella litorea</name>
    <dbReference type="NCBI Taxonomy" id="2606216"/>
    <lineage>
        <taxon>Bacteria</taxon>
        <taxon>Pseudomonadati</taxon>
        <taxon>Pseudomonadota</taxon>
        <taxon>Alphaproteobacteria</taxon>
        <taxon>Sneathiellales</taxon>
        <taxon>Sneathiellaceae</taxon>
        <taxon>Sneathiella</taxon>
    </lineage>
</organism>
<evidence type="ECO:0000313" key="3">
    <source>
        <dbReference type="EMBL" id="MZR30554.1"/>
    </source>
</evidence>
<dbReference type="GO" id="GO:0003824">
    <property type="term" value="F:catalytic activity"/>
    <property type="evidence" value="ECO:0007669"/>
    <property type="project" value="InterPro"/>
</dbReference>
<dbReference type="InterPro" id="IPR001753">
    <property type="entry name" value="Enoyl-CoA_hydra/iso"/>
</dbReference>
<evidence type="ECO:0000256" key="1">
    <source>
        <dbReference type="ARBA" id="ARBA00005254"/>
    </source>
</evidence>
<evidence type="ECO:0000256" key="2">
    <source>
        <dbReference type="RuleBase" id="RU003707"/>
    </source>
</evidence>
<dbReference type="Pfam" id="PF00378">
    <property type="entry name" value="ECH_1"/>
    <property type="match status" value="1"/>
</dbReference>
<dbReference type="NCBIfam" id="NF006108">
    <property type="entry name" value="PRK08259.1"/>
    <property type="match status" value="1"/>
</dbReference>
<dbReference type="AlphaFoldDB" id="A0A6L8W7R7"/>
<proteinExistence type="inferred from homology"/>
<dbReference type="PROSITE" id="PS00166">
    <property type="entry name" value="ENOYL_COA_HYDRATASE"/>
    <property type="match status" value="1"/>
</dbReference>
<comment type="caution">
    <text evidence="3">The sequence shown here is derived from an EMBL/GenBank/DDBJ whole genome shotgun (WGS) entry which is preliminary data.</text>
</comment>
<gene>
    <name evidence="3" type="ORF">GQE98_07895</name>
</gene>
<dbReference type="PANTHER" id="PTHR43802">
    <property type="entry name" value="ENOYL-COA HYDRATASE"/>
    <property type="match status" value="1"/>
</dbReference>
<dbReference type="EMBL" id="WTUW01000002">
    <property type="protein sequence ID" value="MZR30554.1"/>
    <property type="molecule type" value="Genomic_DNA"/>
</dbReference>
<accession>A0A6L8W7R7</accession>